<name>A0A8B6GJX5_MYTGA</name>
<protein>
    <submittedName>
        <fullName evidence="1">Uncharacterized protein</fullName>
    </submittedName>
</protein>
<proteinExistence type="predicted"/>
<evidence type="ECO:0000313" key="1">
    <source>
        <dbReference type="EMBL" id="VDI64753.1"/>
    </source>
</evidence>
<gene>
    <name evidence="1" type="ORF">MGAL_10B014839</name>
</gene>
<accession>A0A8B6GJX5</accession>
<reference evidence="1" key="1">
    <citation type="submission" date="2018-11" db="EMBL/GenBank/DDBJ databases">
        <authorList>
            <person name="Alioto T."/>
            <person name="Alioto T."/>
        </authorList>
    </citation>
    <scope>NUCLEOTIDE SEQUENCE</scope>
</reference>
<organism evidence="1 2">
    <name type="scientific">Mytilus galloprovincialis</name>
    <name type="common">Mediterranean mussel</name>
    <dbReference type="NCBI Taxonomy" id="29158"/>
    <lineage>
        <taxon>Eukaryota</taxon>
        <taxon>Metazoa</taxon>
        <taxon>Spiralia</taxon>
        <taxon>Lophotrochozoa</taxon>
        <taxon>Mollusca</taxon>
        <taxon>Bivalvia</taxon>
        <taxon>Autobranchia</taxon>
        <taxon>Pteriomorphia</taxon>
        <taxon>Mytilida</taxon>
        <taxon>Mytiloidea</taxon>
        <taxon>Mytilidae</taxon>
        <taxon>Mytilinae</taxon>
        <taxon>Mytilus</taxon>
    </lineage>
</organism>
<dbReference type="Proteomes" id="UP000596742">
    <property type="component" value="Unassembled WGS sequence"/>
</dbReference>
<comment type="caution">
    <text evidence="1">The sequence shown here is derived from an EMBL/GenBank/DDBJ whole genome shotgun (WGS) entry which is preliminary data.</text>
</comment>
<sequence length="151" mass="17687">MQIFEEKMDAREKLNTAKLDEINNIKKQTETFVQSVKDSQIQDQTRFNKSYQEVVEYFKIKATNETDIYGDQINTLLESFSSKIEVFTEAEKKRESVIELMQLHLDREQKRFNFSSGQKQTCPQVWSGADLSTGLVKSRLVHRSGLEQTRR</sequence>
<keyword evidence="2" id="KW-1185">Reference proteome</keyword>
<dbReference type="EMBL" id="UYJE01008548">
    <property type="protein sequence ID" value="VDI64753.1"/>
    <property type="molecule type" value="Genomic_DNA"/>
</dbReference>
<evidence type="ECO:0000313" key="2">
    <source>
        <dbReference type="Proteomes" id="UP000596742"/>
    </source>
</evidence>
<dbReference type="AlphaFoldDB" id="A0A8B6GJX5"/>